<dbReference type="GeneID" id="20230070"/>
<evidence type="ECO:0000256" key="8">
    <source>
        <dbReference type="ARBA" id="ARBA00023135"/>
    </source>
</evidence>
<dbReference type="CDD" id="cd15481">
    <property type="entry name" value="SRP68-RBD"/>
    <property type="match status" value="1"/>
</dbReference>
<gene>
    <name evidence="13" type="ORF">LOTGIDRAFT_106123</name>
</gene>
<dbReference type="InterPro" id="IPR034652">
    <property type="entry name" value="SRP68-RBD"/>
</dbReference>
<keyword evidence="7" id="KW-0694">RNA-binding</keyword>
<dbReference type="GO" id="GO:0005786">
    <property type="term" value="C:signal recognition particle, endoplasmic reticulum targeting"/>
    <property type="evidence" value="ECO:0007669"/>
    <property type="project" value="UniProtKB-KW"/>
</dbReference>
<evidence type="ECO:0000256" key="5">
    <source>
        <dbReference type="ARBA" id="ARBA00022490"/>
    </source>
</evidence>
<evidence type="ECO:0000256" key="9">
    <source>
        <dbReference type="ARBA" id="ARBA00023242"/>
    </source>
</evidence>
<dbReference type="GO" id="GO:0008312">
    <property type="term" value="F:7S RNA binding"/>
    <property type="evidence" value="ECO:0007669"/>
    <property type="project" value="InterPro"/>
</dbReference>
<keyword evidence="14" id="KW-1185">Reference proteome</keyword>
<dbReference type="EMBL" id="KB202619">
    <property type="protein sequence ID" value="ESO89021.1"/>
    <property type="molecule type" value="Genomic_DNA"/>
</dbReference>
<dbReference type="InterPro" id="IPR038253">
    <property type="entry name" value="SRP68_N_sf"/>
</dbReference>
<sequence>LPVLHLIKEAQQQHGLRHGDHQRYRSYCTRKIRRLRKSLHFTQGTKHKVAPKKITPEMMNDERYLHLPIFEAERAWGYAMQLKSESNTEPRKKFHMVSRLKKALQHASELLRLCESPKCDARTKLECQAYHAWILGGLQFETDNWQKAIDAFSNAKTIYEKLSTAFTEDIQVLYQQRVEEISPNIRYCAYKIGDESALKDLQNMRLKSGEDQLISKLDDLLIQTREKQASTLSEITWRGRTIPIKIEAVRNFLLNLQDSSTELNSAEGSESKLSIYESLFKQCIDAQQTLRDVLQEDPVTAIRGQAVEGKISNNHYLHTYLSFIKLTKTIERNLILIECAKENLPGVQVDDNKKITKPQDMVRLYDIIIQNLSEIPNLNGLEDDTDLEEEINTRVLGYKAFRTFYIGKSYGNGMKWTEAIALYQKSLEYIKKALEGYKKLKGQEIFKLEELRKEVNGVVYSCHASSILTTSDSPELLQPSTSGNLQHVPLDERLDEYFEDKSLLSKKPTIAKFPPEFQPIPSRPLFFDLALNHVELPSLDQKLNQNLVGGGSGITGLVKGWFWGKK</sequence>
<protein>
    <recommendedName>
        <fullName evidence="11">Signal recognition particle subunit SRP68</fullName>
    </recommendedName>
    <alternativeName>
        <fullName evidence="12">Signal recognition particle 68 kDa protein</fullName>
    </alternativeName>
</protein>
<dbReference type="GO" id="GO:0005730">
    <property type="term" value="C:nucleolus"/>
    <property type="evidence" value="ECO:0007669"/>
    <property type="project" value="UniProtKB-SubCell"/>
</dbReference>
<dbReference type="GO" id="GO:0006614">
    <property type="term" value="P:SRP-dependent cotranslational protein targeting to membrane"/>
    <property type="evidence" value="ECO:0007669"/>
    <property type="project" value="InterPro"/>
</dbReference>
<keyword evidence="9" id="KW-0539">Nucleus</keyword>
<dbReference type="HOGENOM" id="CLU_018649_0_1_1"/>
<keyword evidence="8" id="KW-0733">Signal recognition particle</keyword>
<accession>V4A6X7</accession>
<dbReference type="GO" id="GO:0005829">
    <property type="term" value="C:cytosol"/>
    <property type="evidence" value="ECO:0007669"/>
    <property type="project" value="UniProtKB-ARBA"/>
</dbReference>
<evidence type="ECO:0000313" key="14">
    <source>
        <dbReference type="Proteomes" id="UP000030746"/>
    </source>
</evidence>
<evidence type="ECO:0000256" key="6">
    <source>
        <dbReference type="ARBA" id="ARBA00022824"/>
    </source>
</evidence>
<evidence type="ECO:0000256" key="10">
    <source>
        <dbReference type="ARBA" id="ARBA00023274"/>
    </source>
</evidence>
<proteinExistence type="inferred from homology"/>
<dbReference type="Proteomes" id="UP000030746">
    <property type="component" value="Unassembled WGS sequence"/>
</dbReference>
<dbReference type="PANTHER" id="PTHR12860:SF0">
    <property type="entry name" value="SIGNAL RECOGNITION PARTICLE SUBUNIT SRP68"/>
    <property type="match status" value="1"/>
</dbReference>
<organism evidence="13 14">
    <name type="scientific">Lottia gigantea</name>
    <name type="common">Giant owl limpet</name>
    <dbReference type="NCBI Taxonomy" id="225164"/>
    <lineage>
        <taxon>Eukaryota</taxon>
        <taxon>Metazoa</taxon>
        <taxon>Spiralia</taxon>
        <taxon>Lophotrochozoa</taxon>
        <taxon>Mollusca</taxon>
        <taxon>Gastropoda</taxon>
        <taxon>Patellogastropoda</taxon>
        <taxon>Lottioidea</taxon>
        <taxon>Lottiidae</taxon>
        <taxon>Lottia</taxon>
    </lineage>
</organism>
<dbReference type="RefSeq" id="XP_009060067.1">
    <property type="nucleotide sequence ID" value="XM_009061819.1"/>
</dbReference>
<dbReference type="Gene3D" id="1.10.3450.40">
    <property type="entry name" value="Signal recognition particle, SRP68 subunit, RNA-binding domain"/>
    <property type="match status" value="1"/>
</dbReference>
<keyword evidence="6" id="KW-0256">Endoplasmic reticulum</keyword>
<comment type="subcellular location">
    <subcellularLocation>
        <location evidence="2">Cytoplasm</location>
    </subcellularLocation>
    <subcellularLocation>
        <location evidence="1">Endoplasmic reticulum</location>
    </subcellularLocation>
    <subcellularLocation>
        <location evidence="3">Nucleus</location>
        <location evidence="3">Nucleolus</location>
    </subcellularLocation>
</comment>
<dbReference type="Pfam" id="PF16969">
    <property type="entry name" value="SRP68"/>
    <property type="match status" value="1"/>
</dbReference>
<evidence type="ECO:0000313" key="13">
    <source>
        <dbReference type="EMBL" id="ESO89021.1"/>
    </source>
</evidence>
<dbReference type="GO" id="GO:0030942">
    <property type="term" value="F:endoplasmic reticulum signal peptide binding"/>
    <property type="evidence" value="ECO:0007669"/>
    <property type="project" value="InterPro"/>
</dbReference>
<dbReference type="OrthoDB" id="10255118at2759"/>
<evidence type="ECO:0000256" key="12">
    <source>
        <dbReference type="ARBA" id="ARBA00083741"/>
    </source>
</evidence>
<keyword evidence="10" id="KW-0687">Ribonucleoprotein</keyword>
<name>V4A6X7_LOTGI</name>
<evidence type="ECO:0000256" key="2">
    <source>
        <dbReference type="ARBA" id="ARBA00004496"/>
    </source>
</evidence>
<evidence type="ECO:0000256" key="7">
    <source>
        <dbReference type="ARBA" id="ARBA00022884"/>
    </source>
</evidence>
<dbReference type="GO" id="GO:0005783">
    <property type="term" value="C:endoplasmic reticulum"/>
    <property type="evidence" value="ECO:0007669"/>
    <property type="project" value="UniProtKB-SubCell"/>
</dbReference>
<dbReference type="AlphaFoldDB" id="V4A6X7"/>
<dbReference type="PIRSF" id="PIRSF038995">
    <property type="entry name" value="SRP68"/>
    <property type="match status" value="1"/>
</dbReference>
<dbReference type="InterPro" id="IPR026258">
    <property type="entry name" value="SRP68"/>
</dbReference>
<keyword evidence="5" id="KW-0963">Cytoplasm</keyword>
<dbReference type="OMA" id="DERFIHI"/>
<dbReference type="KEGG" id="lgi:LOTGIDRAFT_106123"/>
<dbReference type="FunFam" id="1.10.3450.40:FF:000001">
    <property type="entry name" value="Signal recognition particle subunit SRP68"/>
    <property type="match status" value="1"/>
</dbReference>
<dbReference type="GO" id="GO:0005047">
    <property type="term" value="F:signal recognition particle binding"/>
    <property type="evidence" value="ECO:0007669"/>
    <property type="project" value="InterPro"/>
</dbReference>
<dbReference type="CTD" id="20230070"/>
<feature type="non-terminal residue" evidence="13">
    <location>
        <position position="1"/>
    </location>
</feature>
<evidence type="ECO:0000256" key="11">
    <source>
        <dbReference type="ARBA" id="ARBA00029498"/>
    </source>
</evidence>
<comment type="similarity">
    <text evidence="4">Belongs to the SRP68 family.</text>
</comment>
<evidence type="ECO:0000256" key="3">
    <source>
        <dbReference type="ARBA" id="ARBA00004604"/>
    </source>
</evidence>
<evidence type="ECO:0000256" key="1">
    <source>
        <dbReference type="ARBA" id="ARBA00004240"/>
    </source>
</evidence>
<evidence type="ECO:0000256" key="4">
    <source>
        <dbReference type="ARBA" id="ARBA00009352"/>
    </source>
</evidence>
<dbReference type="PANTHER" id="PTHR12860">
    <property type="entry name" value="SIGNAL RECOGNITION PARTICLE 68 KDA PROTEIN"/>
    <property type="match status" value="1"/>
</dbReference>
<dbReference type="STRING" id="225164.V4A6X7"/>
<reference evidence="13 14" key="1">
    <citation type="journal article" date="2013" name="Nature">
        <title>Insights into bilaterian evolution from three spiralian genomes.</title>
        <authorList>
            <person name="Simakov O."/>
            <person name="Marletaz F."/>
            <person name="Cho S.J."/>
            <person name="Edsinger-Gonzales E."/>
            <person name="Havlak P."/>
            <person name="Hellsten U."/>
            <person name="Kuo D.H."/>
            <person name="Larsson T."/>
            <person name="Lv J."/>
            <person name="Arendt D."/>
            <person name="Savage R."/>
            <person name="Osoegawa K."/>
            <person name="de Jong P."/>
            <person name="Grimwood J."/>
            <person name="Chapman J.A."/>
            <person name="Shapiro H."/>
            <person name="Aerts A."/>
            <person name="Otillar R.P."/>
            <person name="Terry A.Y."/>
            <person name="Boore J.L."/>
            <person name="Grigoriev I.V."/>
            <person name="Lindberg D.R."/>
            <person name="Seaver E.C."/>
            <person name="Weisblat D.A."/>
            <person name="Putnam N.H."/>
            <person name="Rokhsar D.S."/>
        </authorList>
    </citation>
    <scope>NUCLEOTIDE SEQUENCE [LARGE SCALE GENOMIC DNA]</scope>
</reference>